<accession>S0F409</accession>
<gene>
    <name evidence="1" type="ORF">BACCOPRO_00028</name>
</gene>
<dbReference type="Proteomes" id="UP000014073">
    <property type="component" value="Unassembled WGS sequence"/>
</dbReference>
<evidence type="ECO:0000313" key="1">
    <source>
        <dbReference type="EMBL" id="EEF74569.1"/>
    </source>
</evidence>
<protein>
    <submittedName>
        <fullName evidence="1">Uncharacterized protein</fullName>
    </submittedName>
</protein>
<dbReference type="EMBL" id="ACBW01000004">
    <property type="protein sequence ID" value="EEF74569.1"/>
    <property type="molecule type" value="Genomic_DNA"/>
</dbReference>
<dbReference type="AlphaFoldDB" id="S0F409"/>
<comment type="caution">
    <text evidence="1">The sequence shown here is derived from an EMBL/GenBank/DDBJ whole genome shotgun (WGS) entry which is preliminary data.</text>
</comment>
<evidence type="ECO:0000313" key="2">
    <source>
        <dbReference type="Proteomes" id="UP000014073"/>
    </source>
</evidence>
<dbReference type="HOGENOM" id="CLU_3022235_0_0_10"/>
<proteinExistence type="predicted"/>
<keyword evidence="2" id="KW-1185">Reference proteome</keyword>
<reference evidence="1 2" key="1">
    <citation type="submission" date="2008-12" db="EMBL/GenBank/DDBJ databases">
        <authorList>
            <person name="Fulton L."/>
            <person name="Clifton S."/>
            <person name="Fulton B."/>
            <person name="Xu J."/>
            <person name="Minx P."/>
            <person name="Pepin K.H."/>
            <person name="Johnson M."/>
            <person name="Bhonagiri V."/>
            <person name="Nash W.E."/>
            <person name="Mardis E.R."/>
            <person name="Wilson R.K."/>
        </authorList>
    </citation>
    <scope>NUCLEOTIDE SEQUENCE [LARGE SCALE GENOMIC DNA]</scope>
    <source>
        <strain evidence="1 2">DSM 18228</strain>
    </source>
</reference>
<organism evidence="1 2">
    <name type="scientific">Phocaeicola coprophilus DSM 18228 = JCM 13818</name>
    <dbReference type="NCBI Taxonomy" id="547042"/>
    <lineage>
        <taxon>Bacteria</taxon>
        <taxon>Pseudomonadati</taxon>
        <taxon>Bacteroidota</taxon>
        <taxon>Bacteroidia</taxon>
        <taxon>Bacteroidales</taxon>
        <taxon>Bacteroidaceae</taxon>
        <taxon>Phocaeicola</taxon>
    </lineage>
</organism>
<name>S0F409_9BACT</name>
<sequence length="55" mass="5808">MSGYLPSCFSSKSSAQIRVISPLKSEMAVIHSTFPGSFTLSSSSIYCCFPASSPP</sequence>